<organism evidence="4 5">
    <name type="scientific">Lactococcus lactis</name>
    <dbReference type="NCBI Taxonomy" id="1358"/>
    <lineage>
        <taxon>Bacteria</taxon>
        <taxon>Bacillati</taxon>
        <taxon>Bacillota</taxon>
        <taxon>Bacilli</taxon>
        <taxon>Lactobacillales</taxon>
        <taxon>Streptococcaceae</taxon>
        <taxon>Lactococcus</taxon>
    </lineage>
</organism>
<keyword evidence="2" id="KW-0808">Transferase</keyword>
<feature type="domain" description="4'-phosphopantetheinyl transferase" evidence="3">
    <location>
        <begin position="105"/>
        <end position="165"/>
    </location>
</feature>
<dbReference type="Proteomes" id="UP000215635">
    <property type="component" value="Unassembled WGS sequence"/>
</dbReference>
<comment type="similarity">
    <text evidence="1">Belongs to the P-Pant transferase superfamily. Gsp/Sfp/HetI/AcpT family.</text>
</comment>
<dbReference type="GO" id="GO:0000287">
    <property type="term" value="F:magnesium ion binding"/>
    <property type="evidence" value="ECO:0007669"/>
    <property type="project" value="InterPro"/>
</dbReference>
<dbReference type="PANTHER" id="PTHR12215:SF10">
    <property type="entry name" value="L-AMINOADIPATE-SEMIALDEHYDE DEHYDROGENASE-PHOSPHOPANTETHEINYL TRANSFERASE"/>
    <property type="match status" value="1"/>
</dbReference>
<dbReference type="GO" id="GO:0005829">
    <property type="term" value="C:cytosol"/>
    <property type="evidence" value="ECO:0007669"/>
    <property type="project" value="TreeGrafter"/>
</dbReference>
<dbReference type="SUPFAM" id="SSF56214">
    <property type="entry name" value="4'-phosphopantetheinyl transferase"/>
    <property type="match status" value="2"/>
</dbReference>
<evidence type="ECO:0000313" key="4">
    <source>
        <dbReference type="EMBL" id="PAK88839.1"/>
    </source>
</evidence>
<sequence length="203" mass="23701">MVEAFELRKILTFLAYENFKNTYQLKNLYGILLILIDVDSIPSSFENRTLKIKEIEENLIYSLTGISEGIKKDNFGKPYLKHGEYYLSISHKDNYLLIGISRDNIGIDIETLNNKIPSEHICSLVFTEKEVRHLKLSNNKSKDFGILWSLKESYGKYTGKGVGLFVEDKIQYFGKIICYEKLIADYMIYEKYVITYVMKNKEN</sequence>
<dbReference type="Pfam" id="PF01648">
    <property type="entry name" value="ACPS"/>
    <property type="match status" value="1"/>
</dbReference>
<evidence type="ECO:0000259" key="3">
    <source>
        <dbReference type="Pfam" id="PF01648"/>
    </source>
</evidence>
<dbReference type="GO" id="GO:0019878">
    <property type="term" value="P:lysine biosynthetic process via aminoadipic acid"/>
    <property type="evidence" value="ECO:0007669"/>
    <property type="project" value="TreeGrafter"/>
</dbReference>
<evidence type="ECO:0000256" key="1">
    <source>
        <dbReference type="ARBA" id="ARBA00010990"/>
    </source>
</evidence>
<evidence type="ECO:0000256" key="2">
    <source>
        <dbReference type="ARBA" id="ARBA00022679"/>
    </source>
</evidence>
<evidence type="ECO:0000313" key="5">
    <source>
        <dbReference type="Proteomes" id="UP000215635"/>
    </source>
</evidence>
<dbReference type="InterPro" id="IPR050559">
    <property type="entry name" value="P-Pant_transferase_sf"/>
</dbReference>
<dbReference type="InterPro" id="IPR037143">
    <property type="entry name" value="4-PPantetheinyl_Trfase_dom_sf"/>
</dbReference>
<gene>
    <name evidence="4" type="ORF">B8W88_07615</name>
</gene>
<dbReference type="PANTHER" id="PTHR12215">
    <property type="entry name" value="PHOSPHOPANTETHEINE TRANSFERASE"/>
    <property type="match status" value="1"/>
</dbReference>
<dbReference type="InterPro" id="IPR008278">
    <property type="entry name" value="4-PPantetheinyl_Trfase_dom"/>
</dbReference>
<accession>A0AAQ0U080</accession>
<comment type="caution">
    <text evidence="4">The sequence shown here is derived from an EMBL/GenBank/DDBJ whole genome shotgun (WGS) entry which is preliminary data.</text>
</comment>
<dbReference type="Gene3D" id="3.90.470.20">
    <property type="entry name" value="4'-phosphopantetheinyl transferase domain"/>
    <property type="match status" value="2"/>
</dbReference>
<protein>
    <recommendedName>
        <fullName evidence="3">4'-phosphopantetheinyl transferase domain-containing protein</fullName>
    </recommendedName>
</protein>
<dbReference type="GO" id="GO:0008897">
    <property type="term" value="F:holo-[acyl-carrier-protein] synthase activity"/>
    <property type="evidence" value="ECO:0007669"/>
    <property type="project" value="InterPro"/>
</dbReference>
<reference evidence="4 5" key="1">
    <citation type="submission" date="2017-04" db="EMBL/GenBank/DDBJ databases">
        <title>Kefir bacterial isolates.</title>
        <authorList>
            <person name="Kim Y."/>
            <person name="Blasche S."/>
            <person name="Patil K.R."/>
        </authorList>
    </citation>
    <scope>NUCLEOTIDE SEQUENCE [LARGE SCALE GENOMIC DNA]</scope>
    <source>
        <strain evidence="4 5">OG2</strain>
    </source>
</reference>
<name>A0AAQ0U080_9LACT</name>
<dbReference type="EMBL" id="NCWV01000008">
    <property type="protein sequence ID" value="PAK88839.1"/>
    <property type="molecule type" value="Genomic_DNA"/>
</dbReference>
<dbReference type="AlphaFoldDB" id="A0AAQ0U080"/>
<dbReference type="RefSeq" id="WP_095348195.1">
    <property type="nucleotide sequence ID" value="NZ_CP184687.1"/>
</dbReference>
<proteinExistence type="inferred from homology"/>